<dbReference type="Proteomes" id="UP001147752">
    <property type="component" value="Unassembled WGS sequence"/>
</dbReference>
<name>A0A9W9SUS5_9EURO</name>
<protein>
    <submittedName>
        <fullName evidence="1">Uncharacterized protein</fullName>
    </submittedName>
</protein>
<dbReference type="OrthoDB" id="4367415at2759"/>
<organism evidence="1 2">
    <name type="scientific">Penicillium concentricum</name>
    <dbReference type="NCBI Taxonomy" id="293559"/>
    <lineage>
        <taxon>Eukaryota</taxon>
        <taxon>Fungi</taxon>
        <taxon>Dikarya</taxon>
        <taxon>Ascomycota</taxon>
        <taxon>Pezizomycotina</taxon>
        <taxon>Eurotiomycetes</taxon>
        <taxon>Eurotiomycetidae</taxon>
        <taxon>Eurotiales</taxon>
        <taxon>Aspergillaceae</taxon>
        <taxon>Penicillium</taxon>
    </lineage>
</organism>
<evidence type="ECO:0000313" key="1">
    <source>
        <dbReference type="EMBL" id="KAJ5383929.1"/>
    </source>
</evidence>
<comment type="caution">
    <text evidence="1">The sequence shown here is derived from an EMBL/GenBank/DDBJ whole genome shotgun (WGS) entry which is preliminary data.</text>
</comment>
<evidence type="ECO:0000313" key="2">
    <source>
        <dbReference type="Proteomes" id="UP001147752"/>
    </source>
</evidence>
<gene>
    <name evidence="1" type="ORF">N7517_001840</name>
</gene>
<reference evidence="1" key="2">
    <citation type="journal article" date="2023" name="IMA Fungus">
        <title>Comparative genomic study of the Penicillium genus elucidates a diverse pangenome and 15 lateral gene transfer events.</title>
        <authorList>
            <person name="Petersen C."/>
            <person name="Sorensen T."/>
            <person name="Nielsen M.R."/>
            <person name="Sondergaard T.E."/>
            <person name="Sorensen J.L."/>
            <person name="Fitzpatrick D.A."/>
            <person name="Frisvad J.C."/>
            <person name="Nielsen K.L."/>
        </authorList>
    </citation>
    <scope>NUCLEOTIDE SEQUENCE</scope>
    <source>
        <strain evidence="1">IBT 3081</strain>
    </source>
</reference>
<sequence length="86" mass="9332">MQLYRKDRFGAQQLSSVICDMSSLSLPSLLQPGPLFVALPNVDALDPQPPCSILSASLLSRLKTSLGYLRSDLCADQGLRLTTQLP</sequence>
<proteinExistence type="predicted"/>
<dbReference type="GeneID" id="81458753"/>
<keyword evidence="2" id="KW-1185">Reference proteome</keyword>
<dbReference type="AlphaFoldDB" id="A0A9W9SUS5"/>
<dbReference type="EMBL" id="JAPZBT010000001">
    <property type="protein sequence ID" value="KAJ5383929.1"/>
    <property type="molecule type" value="Genomic_DNA"/>
</dbReference>
<dbReference type="RefSeq" id="XP_056583705.1">
    <property type="nucleotide sequence ID" value="XM_056719570.1"/>
</dbReference>
<accession>A0A9W9SUS5</accession>
<reference evidence="1" key="1">
    <citation type="submission" date="2022-12" db="EMBL/GenBank/DDBJ databases">
        <authorList>
            <person name="Petersen C."/>
        </authorList>
    </citation>
    <scope>NUCLEOTIDE SEQUENCE</scope>
    <source>
        <strain evidence="1">IBT 3081</strain>
    </source>
</reference>